<dbReference type="PANTHER" id="PTHR33121">
    <property type="entry name" value="CYCLIC DI-GMP PHOSPHODIESTERASE PDEF"/>
    <property type="match status" value="1"/>
</dbReference>
<gene>
    <name evidence="2" type="ORF">LMG31841_03092</name>
</gene>
<dbReference type="Gene3D" id="3.30.450.20">
    <property type="entry name" value="PAS domain"/>
    <property type="match status" value="1"/>
</dbReference>
<dbReference type="SUPFAM" id="SSF103190">
    <property type="entry name" value="Sensory domain-like"/>
    <property type="match status" value="1"/>
</dbReference>
<organism evidence="2 3">
    <name type="scientific">Paraburkholderia saeva</name>
    <dbReference type="NCBI Taxonomy" id="2777537"/>
    <lineage>
        <taxon>Bacteria</taxon>
        <taxon>Pseudomonadati</taxon>
        <taxon>Pseudomonadota</taxon>
        <taxon>Betaproteobacteria</taxon>
        <taxon>Burkholderiales</taxon>
        <taxon>Burkholderiaceae</taxon>
        <taxon>Paraburkholderia</taxon>
    </lineage>
</organism>
<dbReference type="Gene3D" id="3.20.20.450">
    <property type="entry name" value="EAL domain"/>
    <property type="match status" value="1"/>
</dbReference>
<reference evidence="2" key="1">
    <citation type="submission" date="2021-04" db="EMBL/GenBank/DDBJ databases">
        <authorList>
            <person name="Vanwijnsberghe S."/>
        </authorList>
    </citation>
    <scope>NUCLEOTIDE SEQUENCE</scope>
    <source>
        <strain evidence="2">LMG 31841</strain>
    </source>
</reference>
<dbReference type="InterPro" id="IPR029151">
    <property type="entry name" value="Sensor-like_sf"/>
</dbReference>
<dbReference type="Proteomes" id="UP000789704">
    <property type="component" value="Unassembled WGS sequence"/>
</dbReference>
<evidence type="ECO:0000259" key="1">
    <source>
        <dbReference type="PROSITE" id="PS50883"/>
    </source>
</evidence>
<protein>
    <recommendedName>
        <fullName evidence="1">EAL domain-containing protein</fullName>
    </recommendedName>
</protein>
<dbReference type="PROSITE" id="PS50883">
    <property type="entry name" value="EAL"/>
    <property type="match status" value="1"/>
</dbReference>
<dbReference type="PANTHER" id="PTHR33121:SF76">
    <property type="entry name" value="SIGNALING PROTEIN"/>
    <property type="match status" value="1"/>
</dbReference>
<dbReference type="GO" id="GO:0071111">
    <property type="term" value="F:cyclic-guanylate-specific phosphodiesterase activity"/>
    <property type="evidence" value="ECO:0007669"/>
    <property type="project" value="InterPro"/>
</dbReference>
<dbReference type="InterPro" id="IPR050706">
    <property type="entry name" value="Cyclic-di-GMP_PDE-like"/>
</dbReference>
<sequence length="477" mass="53013">MALRAKSLAYAARHGLRSRAQARLSPAGIAITRGRQHAQLSCLLQNRMSTVDELTLSRLLPRLVRTGDGWTANWRSITLHSVFQPVLSITHQRIVGYEALLRATDSSGNPVTPDALFSQAQVHANAPILDRLSRCLHVANFVEQKIDSCWLFLNALPQVFETQWPHRAFIDELSAHFGLPRERIVIELLEQPAGDEEAVARTLAATRPRDFLIAIDDFGTGFSNFDRVWRLRPDIVKLDRSLIARAGKREGDESLMTHLIAMLHQAGTLVLAEGVETDDELMILMQADVDFVQGYWFGKPQASVREAGAGAPELIDSMWHKYAAYDRANTRHQQLGFEAYAEAVRAGARVYSATRDLAQAAEHVFAVSEARRIFVLNAHGLQEQASVTAKDLGPPPKRLAPLFPDTHNNWSRRAYFRHALTTPGRVALMGPHYSLTEGEDCYTAAITIDSVDGSGGPDVFCADFLPDRPDRARGTKR</sequence>
<proteinExistence type="predicted"/>
<accession>A0A9N8RXR5</accession>
<dbReference type="CDD" id="cd01948">
    <property type="entry name" value="EAL"/>
    <property type="match status" value="1"/>
</dbReference>
<dbReference type="InterPro" id="IPR035919">
    <property type="entry name" value="EAL_sf"/>
</dbReference>
<dbReference type="EMBL" id="CAJQZC010000005">
    <property type="protein sequence ID" value="CAG4902307.1"/>
    <property type="molecule type" value="Genomic_DNA"/>
</dbReference>
<keyword evidence="3" id="KW-1185">Reference proteome</keyword>
<dbReference type="SUPFAM" id="SSF141868">
    <property type="entry name" value="EAL domain-like"/>
    <property type="match status" value="1"/>
</dbReference>
<dbReference type="Pfam" id="PF00563">
    <property type="entry name" value="EAL"/>
    <property type="match status" value="1"/>
</dbReference>
<evidence type="ECO:0000313" key="3">
    <source>
        <dbReference type="Proteomes" id="UP000789704"/>
    </source>
</evidence>
<dbReference type="SMART" id="SM00052">
    <property type="entry name" value="EAL"/>
    <property type="match status" value="1"/>
</dbReference>
<evidence type="ECO:0000313" key="2">
    <source>
        <dbReference type="EMBL" id="CAG4902307.1"/>
    </source>
</evidence>
<comment type="caution">
    <text evidence="2">The sequence shown here is derived from an EMBL/GenBank/DDBJ whole genome shotgun (WGS) entry which is preliminary data.</text>
</comment>
<feature type="domain" description="EAL" evidence="1">
    <location>
        <begin position="57"/>
        <end position="314"/>
    </location>
</feature>
<name>A0A9N8RXR5_9BURK</name>
<dbReference type="InterPro" id="IPR001633">
    <property type="entry name" value="EAL_dom"/>
</dbReference>
<dbReference type="AlphaFoldDB" id="A0A9N8RXR5"/>